<protein>
    <recommendedName>
        <fullName evidence="1">DUF6535 domain-containing protein</fullName>
    </recommendedName>
</protein>
<evidence type="ECO:0000259" key="1">
    <source>
        <dbReference type="Pfam" id="PF20153"/>
    </source>
</evidence>
<feature type="domain" description="DUF6535" evidence="1">
    <location>
        <begin position="31"/>
        <end position="95"/>
    </location>
</feature>
<dbReference type="OrthoDB" id="3221808at2759"/>
<dbReference type="Pfam" id="PF20153">
    <property type="entry name" value="DUF6535"/>
    <property type="match status" value="1"/>
</dbReference>
<evidence type="ECO:0000313" key="3">
    <source>
        <dbReference type="Proteomes" id="UP000054279"/>
    </source>
</evidence>
<dbReference type="HOGENOM" id="CLU_2172700_0_0_1"/>
<proteinExistence type="predicted"/>
<accession>A0A0C9W0S9</accession>
<name>A0A0C9W0S9_SPHS4</name>
<dbReference type="EMBL" id="KN837117">
    <property type="protein sequence ID" value="KIJ44511.1"/>
    <property type="molecule type" value="Genomic_DNA"/>
</dbReference>
<evidence type="ECO:0000313" key="2">
    <source>
        <dbReference type="EMBL" id="KIJ44511.1"/>
    </source>
</evidence>
<dbReference type="InterPro" id="IPR045338">
    <property type="entry name" value="DUF6535"/>
</dbReference>
<dbReference type="Proteomes" id="UP000054279">
    <property type="component" value="Unassembled WGS sequence"/>
</dbReference>
<keyword evidence="3" id="KW-1185">Reference proteome</keyword>
<gene>
    <name evidence="2" type="ORF">M422DRAFT_252118</name>
</gene>
<dbReference type="AlphaFoldDB" id="A0A0C9W0S9"/>
<sequence>MKSLHVHQRPPLFQTFLDKITQSHDLLVQVWVAYEKIARQSDEEFLKRYNGDLDVQLIFVGLFSAVSSAFIIDLKSELQPNPSELTNALLTLLMEAGFNRILTDQSLVLP</sequence>
<organism evidence="2 3">
    <name type="scientific">Sphaerobolus stellatus (strain SS14)</name>
    <dbReference type="NCBI Taxonomy" id="990650"/>
    <lineage>
        <taxon>Eukaryota</taxon>
        <taxon>Fungi</taxon>
        <taxon>Dikarya</taxon>
        <taxon>Basidiomycota</taxon>
        <taxon>Agaricomycotina</taxon>
        <taxon>Agaricomycetes</taxon>
        <taxon>Phallomycetidae</taxon>
        <taxon>Geastrales</taxon>
        <taxon>Sphaerobolaceae</taxon>
        <taxon>Sphaerobolus</taxon>
    </lineage>
</organism>
<reference evidence="2 3" key="1">
    <citation type="submission" date="2014-06" db="EMBL/GenBank/DDBJ databases">
        <title>Evolutionary Origins and Diversification of the Mycorrhizal Mutualists.</title>
        <authorList>
            <consortium name="DOE Joint Genome Institute"/>
            <consortium name="Mycorrhizal Genomics Consortium"/>
            <person name="Kohler A."/>
            <person name="Kuo A."/>
            <person name="Nagy L.G."/>
            <person name="Floudas D."/>
            <person name="Copeland A."/>
            <person name="Barry K.W."/>
            <person name="Cichocki N."/>
            <person name="Veneault-Fourrey C."/>
            <person name="LaButti K."/>
            <person name="Lindquist E.A."/>
            <person name="Lipzen A."/>
            <person name="Lundell T."/>
            <person name="Morin E."/>
            <person name="Murat C."/>
            <person name="Riley R."/>
            <person name="Ohm R."/>
            <person name="Sun H."/>
            <person name="Tunlid A."/>
            <person name="Henrissat B."/>
            <person name="Grigoriev I.V."/>
            <person name="Hibbett D.S."/>
            <person name="Martin F."/>
        </authorList>
    </citation>
    <scope>NUCLEOTIDE SEQUENCE [LARGE SCALE GENOMIC DNA]</scope>
    <source>
        <strain evidence="2 3">SS14</strain>
    </source>
</reference>